<dbReference type="Proteomes" id="UP000215335">
    <property type="component" value="Unassembled WGS sequence"/>
</dbReference>
<comment type="caution">
    <text evidence="1">The sequence shown here is derived from an EMBL/GenBank/DDBJ whole genome shotgun (WGS) entry which is preliminary data.</text>
</comment>
<dbReference type="AlphaFoldDB" id="A0A232FA35"/>
<evidence type="ECO:0000313" key="2">
    <source>
        <dbReference type="Proteomes" id="UP000215335"/>
    </source>
</evidence>
<accession>A0A232FA35</accession>
<dbReference type="EMBL" id="NNAY01000553">
    <property type="protein sequence ID" value="OXU27711.1"/>
    <property type="molecule type" value="Genomic_DNA"/>
</dbReference>
<protein>
    <submittedName>
        <fullName evidence="1">Uncharacterized protein</fullName>
    </submittedName>
</protein>
<evidence type="ECO:0000313" key="1">
    <source>
        <dbReference type="EMBL" id="OXU27711.1"/>
    </source>
</evidence>
<gene>
    <name evidence="1" type="ORF">TSAR_015472</name>
</gene>
<name>A0A232FA35_9HYME</name>
<proteinExistence type="predicted"/>
<sequence length="97" mass="11195">MTAMLTAMNGWRAVCNYKATILKIVTKDEGVRQRDKTETPRNGVARSCVEEIRDEEDEARWPLLRVGKVTDRICVTVRCMNLDVKQKDFSVVRIQHT</sequence>
<keyword evidence="2" id="KW-1185">Reference proteome</keyword>
<reference evidence="1 2" key="1">
    <citation type="journal article" date="2017" name="Curr. Biol.">
        <title>The Evolution of Venom by Co-option of Single-Copy Genes.</title>
        <authorList>
            <person name="Martinson E.O."/>
            <person name="Mrinalini"/>
            <person name="Kelkar Y.D."/>
            <person name="Chang C.H."/>
            <person name="Werren J.H."/>
        </authorList>
    </citation>
    <scope>NUCLEOTIDE SEQUENCE [LARGE SCALE GENOMIC DNA]</scope>
    <source>
        <strain evidence="1 2">Alberta</strain>
        <tissue evidence="1">Whole body</tissue>
    </source>
</reference>
<organism evidence="1 2">
    <name type="scientific">Trichomalopsis sarcophagae</name>
    <dbReference type="NCBI Taxonomy" id="543379"/>
    <lineage>
        <taxon>Eukaryota</taxon>
        <taxon>Metazoa</taxon>
        <taxon>Ecdysozoa</taxon>
        <taxon>Arthropoda</taxon>
        <taxon>Hexapoda</taxon>
        <taxon>Insecta</taxon>
        <taxon>Pterygota</taxon>
        <taxon>Neoptera</taxon>
        <taxon>Endopterygota</taxon>
        <taxon>Hymenoptera</taxon>
        <taxon>Apocrita</taxon>
        <taxon>Proctotrupomorpha</taxon>
        <taxon>Chalcidoidea</taxon>
        <taxon>Pteromalidae</taxon>
        <taxon>Pteromalinae</taxon>
        <taxon>Trichomalopsis</taxon>
    </lineage>
</organism>